<dbReference type="Gene3D" id="3.20.20.140">
    <property type="entry name" value="Metal-dependent hydrolases"/>
    <property type="match status" value="1"/>
</dbReference>
<sequence length="409" mass="46973">MDIDTVVRKAVEEVEVVDVHTHLFPSSHGKLLLWGVDELLTYHYLIAELFRVAPLSLQPDAFYSLSKHDQADLVWKHLFIERTPISEAARGVLTTLKELGLGELVKKRDIDSIRAYFATFTAEEYLEKVFTTARVKYAVMTNIPFDPVEAEHFDSSAKPIPSRLKTALRIDDLFNWKKASAVLKEKGFEESYDGAKAYLRVWKEKMKPEYLMASFPFDLRYPSTTNGVDEMGNIIDGVVIPLAREFNLPVALKCGTQRQVNPQLRQAGDSVGVADVNVIQSLCQRYPDVKFLATFLSKENQHQLIVTARKFRNLHIYGCWWFCNNPSIIDEVSRMRVEMLGLSVTLQHSDARILDQLLYKWSHSRRVIAEVLVEKYKDLVQTGWEVSEEEVKRDVWLLFGGSYEQFMSA</sequence>
<organism evidence="1">
    <name type="scientific">Palpitomonas bilix</name>
    <dbReference type="NCBI Taxonomy" id="652834"/>
    <lineage>
        <taxon>Eukaryota</taxon>
        <taxon>Eukaryota incertae sedis</taxon>
    </lineage>
</organism>
<dbReference type="AlphaFoldDB" id="A0A7S3G3M0"/>
<name>A0A7S3G3M0_9EUKA</name>
<dbReference type="EMBL" id="HBIB01010350">
    <property type="protein sequence ID" value="CAE0244441.1"/>
    <property type="molecule type" value="Transcribed_RNA"/>
</dbReference>
<dbReference type="InterPro" id="IPR032466">
    <property type="entry name" value="Metal_Hydrolase"/>
</dbReference>
<reference evidence="1" key="1">
    <citation type="submission" date="2021-01" db="EMBL/GenBank/DDBJ databases">
        <authorList>
            <person name="Corre E."/>
            <person name="Pelletier E."/>
            <person name="Niang G."/>
            <person name="Scheremetjew M."/>
            <person name="Finn R."/>
            <person name="Kale V."/>
            <person name="Holt S."/>
            <person name="Cochrane G."/>
            <person name="Meng A."/>
            <person name="Brown T."/>
            <person name="Cohen L."/>
        </authorList>
    </citation>
    <scope>NUCLEOTIDE SEQUENCE</scope>
    <source>
        <strain evidence="1">NIES-2562</strain>
    </source>
</reference>
<gene>
    <name evidence="1" type="ORF">PBIL07802_LOCUS6616</name>
</gene>
<evidence type="ECO:0000313" key="1">
    <source>
        <dbReference type="EMBL" id="CAE0244441.1"/>
    </source>
</evidence>
<dbReference type="SUPFAM" id="SSF51556">
    <property type="entry name" value="Metallo-dependent hydrolases"/>
    <property type="match status" value="1"/>
</dbReference>
<proteinExistence type="predicted"/>
<accession>A0A7S3G3M0</accession>
<dbReference type="Gene3D" id="1.10.2020.10">
    <property type="entry name" value="uronate isomerase, domain 2, chain A"/>
    <property type="match status" value="1"/>
</dbReference>
<evidence type="ECO:0008006" key="2">
    <source>
        <dbReference type="Google" id="ProtNLM"/>
    </source>
</evidence>
<protein>
    <recommendedName>
        <fullName evidence="2">Glucuronate isomerase</fullName>
    </recommendedName>
</protein>